<name>A0AAJ8MTZ7_9TREE</name>
<gene>
    <name evidence="2" type="ORF">CI109_100455</name>
</gene>
<protein>
    <submittedName>
        <fullName evidence="2">Uncharacterized protein</fullName>
    </submittedName>
</protein>
<keyword evidence="3" id="KW-1185">Reference proteome</keyword>
<feature type="region of interest" description="Disordered" evidence="1">
    <location>
        <begin position="511"/>
        <end position="532"/>
    </location>
</feature>
<organism evidence="2 3">
    <name type="scientific">Kwoniella shandongensis</name>
    <dbReference type="NCBI Taxonomy" id="1734106"/>
    <lineage>
        <taxon>Eukaryota</taxon>
        <taxon>Fungi</taxon>
        <taxon>Dikarya</taxon>
        <taxon>Basidiomycota</taxon>
        <taxon>Agaricomycotina</taxon>
        <taxon>Tremellomycetes</taxon>
        <taxon>Tremellales</taxon>
        <taxon>Cryptococcaceae</taxon>
        <taxon>Kwoniella</taxon>
    </lineage>
</organism>
<dbReference type="KEGG" id="ksn:43587002"/>
<evidence type="ECO:0000256" key="1">
    <source>
        <dbReference type="SAM" id="MobiDB-lite"/>
    </source>
</evidence>
<feature type="compositionally biased region" description="Low complexity" evidence="1">
    <location>
        <begin position="511"/>
        <end position="523"/>
    </location>
</feature>
<accession>A0AAJ8MTZ7</accession>
<dbReference type="GeneID" id="43587002"/>
<feature type="region of interest" description="Disordered" evidence="1">
    <location>
        <begin position="275"/>
        <end position="296"/>
    </location>
</feature>
<evidence type="ECO:0000313" key="2">
    <source>
        <dbReference type="EMBL" id="WWD16030.1"/>
    </source>
</evidence>
<evidence type="ECO:0000313" key="3">
    <source>
        <dbReference type="Proteomes" id="UP000322225"/>
    </source>
</evidence>
<dbReference type="Proteomes" id="UP000322225">
    <property type="component" value="Chromosome 1"/>
</dbReference>
<reference evidence="2" key="2">
    <citation type="submission" date="2024-01" db="EMBL/GenBank/DDBJ databases">
        <title>Comparative genomics of Cryptococcus and Kwoniella reveals pathogenesis evolution and contrasting modes of karyotype evolution via chromosome fusion or intercentromeric recombination.</title>
        <authorList>
            <person name="Coelho M.A."/>
            <person name="David-Palma M."/>
            <person name="Shea T."/>
            <person name="Bowers K."/>
            <person name="McGinley-Smith S."/>
            <person name="Mohammad A.W."/>
            <person name="Gnirke A."/>
            <person name="Yurkov A.M."/>
            <person name="Nowrousian M."/>
            <person name="Sun S."/>
            <person name="Cuomo C.A."/>
            <person name="Heitman J."/>
        </authorList>
    </citation>
    <scope>NUCLEOTIDE SEQUENCE</scope>
    <source>
        <strain evidence="2">CBS 12478</strain>
    </source>
</reference>
<dbReference type="EMBL" id="CP144051">
    <property type="protein sequence ID" value="WWD16030.1"/>
    <property type="molecule type" value="Genomic_DNA"/>
</dbReference>
<proteinExistence type="predicted"/>
<sequence>MRGRVRDGCRNGYIYDNPLRVQRRNSLLRFALTSSSHYLTTLPLGFHSSTTLRIKTYPSLNSRVIPEMTSSPSQFDGLATREELIPLVATKLKERILEVLSDVCESREIRILSAESTNAEGESTRKLVCAFPISDSDHRDNPFSLYGARKLWIKSAVELLKLAHQAKTCSQVGQMAFAKTQMSVEEQAESLQRLRDAAFYQSFQGSDLNFDHERSELQEARSQFDKQCKTKAAIDSTIKFIDSVVQASQNERQALNAFSESGDLEAFSKEIKQMFSARQAQSSDQRPSDGSHTTRSVGYYPSLYSHTIPHTRLPRTLAEAPSSAIVRVVSATGQVHGPSTTNPTIAQVTHPQDSAIGYWASPAAHKISGPYLYTADKCRPPSPARQMHPHSFSHPNSSPIGYWPSAAGYHSHLGSQLTGVDQSKAGQLSERAEDFLTPDTIGGTARNAPEPPRQEQFLPHSNTPEHSTARTQDGQAQNSTNVDIMGGGTRNPLPSLGYYGKSASKRVFSWFSSSSTPRPSQDSQGMFVAMRR</sequence>
<feature type="compositionally biased region" description="Polar residues" evidence="1">
    <location>
        <begin position="459"/>
        <end position="482"/>
    </location>
</feature>
<dbReference type="AlphaFoldDB" id="A0AAJ8MTZ7"/>
<dbReference type="RefSeq" id="XP_031862691.2">
    <property type="nucleotide sequence ID" value="XM_032002884.2"/>
</dbReference>
<reference evidence="2" key="1">
    <citation type="submission" date="2017-08" db="EMBL/GenBank/DDBJ databases">
        <authorList>
            <person name="Cuomo C."/>
            <person name="Billmyre B."/>
            <person name="Heitman J."/>
        </authorList>
    </citation>
    <scope>NUCLEOTIDE SEQUENCE</scope>
    <source>
        <strain evidence="2">CBS 12478</strain>
    </source>
</reference>
<feature type="region of interest" description="Disordered" evidence="1">
    <location>
        <begin position="435"/>
        <end position="489"/>
    </location>
</feature>
<feature type="compositionally biased region" description="Polar residues" evidence="1">
    <location>
        <begin position="276"/>
        <end position="296"/>
    </location>
</feature>